<dbReference type="Proteomes" id="UP001230649">
    <property type="component" value="Unassembled WGS sequence"/>
</dbReference>
<evidence type="ECO:0000313" key="2">
    <source>
        <dbReference type="Proteomes" id="UP001230649"/>
    </source>
</evidence>
<dbReference type="EMBL" id="JASBWS010000004">
    <property type="protein sequence ID" value="KAJ9116121.1"/>
    <property type="molecule type" value="Genomic_DNA"/>
</dbReference>
<sequence>MFEFLQQLQPSGKPGPFATLLSSVTPDSLKPSYRFTHWVPGSTPLSTTTEVVTAIATYLVIIFGGRELMRNRAPFKLQFLFRVHNFLLSAGSAILLALMLEEIVPIFFKNGPFYSICNTRAFTPRLVSYYIINYYFKYVELIDTVFLVLKKKKLGRVVDHWDMFAAFLHVFHHAATAILCYNQLEGKTSVQWVVITLNLLVHVIMYYYYYATAGGAKIWMISAPQWKKYLTTMQITQFVIDLFVTYFASYTHFAMVRFPFLPNMGDCAGSESAALFGTGLLTSYLFLFIAFYRATYKKAAGDKAEKSKRAVAQAAGDIRGSANSKVIRQDNRGVAVITEIGDE</sequence>
<proteinExistence type="predicted"/>
<evidence type="ECO:0000313" key="1">
    <source>
        <dbReference type="EMBL" id="KAJ9116121.1"/>
    </source>
</evidence>
<organism evidence="1 2">
    <name type="scientific">Naganishia adeliensis</name>
    <dbReference type="NCBI Taxonomy" id="92952"/>
    <lineage>
        <taxon>Eukaryota</taxon>
        <taxon>Fungi</taxon>
        <taxon>Dikarya</taxon>
        <taxon>Basidiomycota</taxon>
        <taxon>Agaricomycotina</taxon>
        <taxon>Tremellomycetes</taxon>
        <taxon>Filobasidiales</taxon>
        <taxon>Filobasidiaceae</taxon>
        <taxon>Naganishia</taxon>
    </lineage>
</organism>
<protein>
    <submittedName>
        <fullName evidence="1">Uncharacterized protein</fullName>
    </submittedName>
</protein>
<reference evidence="1" key="1">
    <citation type="submission" date="2023-04" db="EMBL/GenBank/DDBJ databases">
        <title>Draft Genome sequencing of Naganishia species isolated from polar environments using Oxford Nanopore Technology.</title>
        <authorList>
            <person name="Leo P."/>
            <person name="Venkateswaran K."/>
        </authorList>
    </citation>
    <scope>NUCLEOTIDE SEQUENCE</scope>
    <source>
        <strain evidence="1">MNA-CCFEE 5262</strain>
    </source>
</reference>
<accession>A0ACC2WXH1</accession>
<comment type="caution">
    <text evidence="1">The sequence shown here is derived from an EMBL/GenBank/DDBJ whole genome shotgun (WGS) entry which is preliminary data.</text>
</comment>
<keyword evidence="2" id="KW-1185">Reference proteome</keyword>
<name>A0ACC2WXH1_9TREE</name>
<gene>
    <name evidence="1" type="ORF">QFC20_000798</name>
</gene>